<evidence type="ECO:0000313" key="4">
    <source>
        <dbReference type="EMBL" id="SDG23255.1"/>
    </source>
</evidence>
<dbReference type="OrthoDB" id="9795089at2"/>
<dbReference type="SUPFAM" id="SSF103378">
    <property type="entry name" value="2-methylcitrate dehydratase PrpD"/>
    <property type="match status" value="1"/>
</dbReference>
<evidence type="ECO:0000313" key="5">
    <source>
        <dbReference type="Proteomes" id="UP000198615"/>
    </source>
</evidence>
<dbReference type="InterPro" id="IPR005656">
    <property type="entry name" value="MmgE_PrpD"/>
</dbReference>
<dbReference type="Pfam" id="PF19305">
    <property type="entry name" value="MmgE_PrpD_C"/>
    <property type="match status" value="1"/>
</dbReference>
<dbReference type="GO" id="GO:0016829">
    <property type="term" value="F:lyase activity"/>
    <property type="evidence" value="ECO:0007669"/>
    <property type="project" value="InterPro"/>
</dbReference>
<organism evidence="4 5">
    <name type="scientific">Thalassobaculum litoreum DSM 18839</name>
    <dbReference type="NCBI Taxonomy" id="1123362"/>
    <lineage>
        <taxon>Bacteria</taxon>
        <taxon>Pseudomonadati</taxon>
        <taxon>Pseudomonadota</taxon>
        <taxon>Alphaproteobacteria</taxon>
        <taxon>Rhodospirillales</taxon>
        <taxon>Thalassobaculaceae</taxon>
        <taxon>Thalassobaculum</taxon>
    </lineage>
</organism>
<gene>
    <name evidence="4" type="ORF">SAMN05660686_03769</name>
</gene>
<keyword evidence="5" id="KW-1185">Reference proteome</keyword>
<dbReference type="PANTHER" id="PTHR16943">
    <property type="entry name" value="2-METHYLCITRATE DEHYDRATASE-RELATED"/>
    <property type="match status" value="1"/>
</dbReference>
<name>A0A8G2BKI8_9PROT</name>
<comment type="caution">
    <text evidence="4">The sequence shown here is derived from an EMBL/GenBank/DDBJ whole genome shotgun (WGS) entry which is preliminary data.</text>
</comment>
<dbReference type="InterPro" id="IPR045337">
    <property type="entry name" value="MmgE_PrpD_C"/>
</dbReference>
<comment type="similarity">
    <text evidence="1">Belongs to the PrpD family.</text>
</comment>
<dbReference type="InterPro" id="IPR042188">
    <property type="entry name" value="MmgE/PrpD_sf_2"/>
</dbReference>
<dbReference type="PANTHER" id="PTHR16943:SF8">
    <property type="entry name" value="2-METHYLCITRATE DEHYDRATASE"/>
    <property type="match status" value="1"/>
</dbReference>
<proteinExistence type="inferred from homology"/>
<evidence type="ECO:0000259" key="2">
    <source>
        <dbReference type="Pfam" id="PF03972"/>
    </source>
</evidence>
<evidence type="ECO:0000256" key="1">
    <source>
        <dbReference type="ARBA" id="ARBA00006174"/>
    </source>
</evidence>
<dbReference type="InterPro" id="IPR036148">
    <property type="entry name" value="MmgE/PrpD_sf"/>
</dbReference>
<feature type="domain" description="MmgE/PrpD C-terminal" evidence="3">
    <location>
        <begin position="276"/>
        <end position="449"/>
    </location>
</feature>
<accession>A0A8G2BKI8</accession>
<reference evidence="4 5" key="1">
    <citation type="submission" date="2016-10" db="EMBL/GenBank/DDBJ databases">
        <authorList>
            <person name="Varghese N."/>
            <person name="Submissions S."/>
        </authorList>
    </citation>
    <scope>NUCLEOTIDE SEQUENCE [LARGE SCALE GENOMIC DNA]</scope>
    <source>
        <strain evidence="4 5">DSM 18839</strain>
    </source>
</reference>
<dbReference type="AlphaFoldDB" id="A0A8G2BKI8"/>
<protein>
    <submittedName>
        <fullName evidence="4">2-methylcitrate dehydratase PrpD</fullName>
    </submittedName>
</protein>
<sequence length="474" mass="49225">MTVQDSLDVTRALGDFAAGLTLSDIPEDVASRAKTLILDTMGIAVRAQHEAPSTPSLIAAARALGYANGSARVIGSRDGWTPPGAAWLNGALAHSLDFDDTHAGGSIHPSAPIVPAAFAAAEMSGCDGATVLAAIIAGYEVQIRLSLALNPIDHYNRGYHPTATCGVFGAAAAAGRCLGLSGERIAASFGIALSQSAGSLEFLAEGSWSKLFQVGWAAQSGVVAARLAAEDFKAPAHGIDGKRGFLALYAPNATPAKAAAGLGSVWETLNVAVKPYPSCRYSHAPMDAVMALRAANDIKAEEVTTIRIGLPANGMTIIGGPIEMKRKPVTVVDGQFSMPFLAAAALRLGGFGWDDYKTHLTDKTTLDLTNKVSCELDARCDAAFPANMAGSATIETTRGSFETFVEVPKGEPDNWPSEDEHRAKFDALVGPCLPPERAAALAEAILSLDRQTAIAGVLDLSRPAPQPLRAAGEE</sequence>
<evidence type="ECO:0000259" key="3">
    <source>
        <dbReference type="Pfam" id="PF19305"/>
    </source>
</evidence>
<dbReference type="Pfam" id="PF03972">
    <property type="entry name" value="MmgE_PrpD_N"/>
    <property type="match status" value="1"/>
</dbReference>
<dbReference type="Proteomes" id="UP000198615">
    <property type="component" value="Unassembled WGS sequence"/>
</dbReference>
<dbReference type="EMBL" id="FNBW01000012">
    <property type="protein sequence ID" value="SDG23255.1"/>
    <property type="molecule type" value="Genomic_DNA"/>
</dbReference>
<dbReference type="InterPro" id="IPR045336">
    <property type="entry name" value="MmgE_PrpD_N"/>
</dbReference>
<dbReference type="Gene3D" id="3.30.1330.120">
    <property type="entry name" value="2-methylcitrate dehydratase PrpD"/>
    <property type="match status" value="1"/>
</dbReference>
<dbReference type="InterPro" id="IPR042183">
    <property type="entry name" value="MmgE/PrpD_sf_1"/>
</dbReference>
<feature type="domain" description="MmgE/PrpD N-terminal" evidence="2">
    <location>
        <begin position="12"/>
        <end position="254"/>
    </location>
</feature>
<dbReference type="RefSeq" id="WP_093152742.1">
    <property type="nucleotide sequence ID" value="NZ_FNBW01000012.1"/>
</dbReference>
<dbReference type="Gene3D" id="1.10.4100.10">
    <property type="entry name" value="2-methylcitrate dehydratase PrpD"/>
    <property type="match status" value="1"/>
</dbReference>